<dbReference type="EMBL" id="JAPDDS010000001">
    <property type="protein sequence ID" value="MCW1883594.1"/>
    <property type="molecule type" value="Genomic_DNA"/>
</dbReference>
<dbReference type="SMART" id="SM00465">
    <property type="entry name" value="GIYc"/>
    <property type="match status" value="1"/>
</dbReference>
<name>A0ABT3FK47_9BACT</name>
<dbReference type="CDD" id="cd10434">
    <property type="entry name" value="GIY-YIG_UvrC_Cho"/>
    <property type="match status" value="1"/>
</dbReference>
<dbReference type="Proteomes" id="UP001207930">
    <property type="component" value="Unassembled WGS sequence"/>
</dbReference>
<dbReference type="InterPro" id="IPR035901">
    <property type="entry name" value="GIY-YIG_endonuc_sf"/>
</dbReference>
<evidence type="ECO:0000313" key="2">
    <source>
        <dbReference type="EMBL" id="MCW1883594.1"/>
    </source>
</evidence>
<dbReference type="RefSeq" id="WP_264499552.1">
    <property type="nucleotide sequence ID" value="NZ_JAPDDS010000001.1"/>
</dbReference>
<accession>A0ABT3FK47</accession>
<dbReference type="Pfam" id="PF01541">
    <property type="entry name" value="GIY-YIG"/>
    <property type="match status" value="1"/>
</dbReference>
<proteinExistence type="predicted"/>
<sequence length="273" mass="30104">MEKVANNRGNQRLLFRLEDPLTARFGSPFFAALPESPGVYFFTGDAERLLYIGQSANLRARLGSYRHVAPGRHPKRSLRLVAGIRRIEWELCDSPLHAIERERELLLERRPPFNRAGVWIGPPWWLSGEPGPGSLRLHLSRAPGEIGPLSTSFRYLLGPLARGVVRTMMPALPIHAYPHGLSRATVPLSLTLPLPDPALAWRLVSGFAGGDTGPLLGLLEALPVPASEALAEFWAEEAQSLTSYVYRQVPLPPASQAIPEVPPKIRLITADLF</sequence>
<evidence type="ECO:0000259" key="1">
    <source>
        <dbReference type="PROSITE" id="PS50164"/>
    </source>
</evidence>
<organism evidence="2 3">
    <name type="scientific">Luteolibacter flavescens</name>
    <dbReference type="NCBI Taxonomy" id="1859460"/>
    <lineage>
        <taxon>Bacteria</taxon>
        <taxon>Pseudomonadati</taxon>
        <taxon>Verrucomicrobiota</taxon>
        <taxon>Verrucomicrobiia</taxon>
        <taxon>Verrucomicrobiales</taxon>
        <taxon>Verrucomicrobiaceae</taxon>
        <taxon>Luteolibacter</taxon>
    </lineage>
</organism>
<feature type="domain" description="GIY-YIG" evidence="1">
    <location>
        <begin position="35"/>
        <end position="115"/>
    </location>
</feature>
<dbReference type="PANTHER" id="PTHR30562">
    <property type="entry name" value="UVRC/OXIDOREDUCTASE"/>
    <property type="match status" value="1"/>
</dbReference>
<dbReference type="PROSITE" id="PS50164">
    <property type="entry name" value="GIY_YIG"/>
    <property type="match status" value="1"/>
</dbReference>
<dbReference type="SUPFAM" id="SSF82771">
    <property type="entry name" value="GIY-YIG endonuclease"/>
    <property type="match status" value="1"/>
</dbReference>
<dbReference type="Gene3D" id="3.40.1440.10">
    <property type="entry name" value="GIY-YIG endonuclease"/>
    <property type="match status" value="1"/>
</dbReference>
<comment type="caution">
    <text evidence="2">The sequence shown here is derived from an EMBL/GenBank/DDBJ whole genome shotgun (WGS) entry which is preliminary data.</text>
</comment>
<dbReference type="PANTHER" id="PTHR30562:SF1">
    <property type="entry name" value="UVRABC SYSTEM PROTEIN C"/>
    <property type="match status" value="1"/>
</dbReference>
<keyword evidence="3" id="KW-1185">Reference proteome</keyword>
<protein>
    <submittedName>
        <fullName evidence="2">GIY-YIG nuclease family protein</fullName>
    </submittedName>
</protein>
<dbReference type="InterPro" id="IPR047296">
    <property type="entry name" value="GIY-YIG_UvrC_Cho"/>
</dbReference>
<dbReference type="InterPro" id="IPR050066">
    <property type="entry name" value="UvrABC_protein_C"/>
</dbReference>
<gene>
    <name evidence="2" type="ORF">OKA04_02570</name>
</gene>
<dbReference type="InterPro" id="IPR000305">
    <property type="entry name" value="GIY-YIG_endonuc"/>
</dbReference>
<reference evidence="2 3" key="1">
    <citation type="submission" date="2022-10" db="EMBL/GenBank/DDBJ databases">
        <title>Luteolibacter flavescens strain MCCC 1K03193, whole genome shotgun sequencing project.</title>
        <authorList>
            <person name="Zhao G."/>
            <person name="Shen L."/>
        </authorList>
    </citation>
    <scope>NUCLEOTIDE SEQUENCE [LARGE SCALE GENOMIC DNA]</scope>
    <source>
        <strain evidence="2 3">MCCC 1K03193</strain>
    </source>
</reference>
<evidence type="ECO:0000313" key="3">
    <source>
        <dbReference type="Proteomes" id="UP001207930"/>
    </source>
</evidence>